<protein>
    <submittedName>
        <fullName evidence="1">ClpP/crotonase-like domain-containing protein</fullName>
    </submittedName>
</protein>
<gene>
    <name evidence="1" type="ORF">K488DRAFT_77769</name>
</gene>
<comment type="caution">
    <text evidence="1">The sequence shown here is derived from an EMBL/GenBank/DDBJ whole genome shotgun (WGS) entry which is preliminary data.</text>
</comment>
<name>A0ACB8QQI6_9AGAM</name>
<organism evidence="1 2">
    <name type="scientific">Vararia minispora EC-137</name>
    <dbReference type="NCBI Taxonomy" id="1314806"/>
    <lineage>
        <taxon>Eukaryota</taxon>
        <taxon>Fungi</taxon>
        <taxon>Dikarya</taxon>
        <taxon>Basidiomycota</taxon>
        <taxon>Agaricomycotina</taxon>
        <taxon>Agaricomycetes</taxon>
        <taxon>Russulales</taxon>
        <taxon>Lachnocladiaceae</taxon>
        <taxon>Vararia</taxon>
    </lineage>
</organism>
<evidence type="ECO:0000313" key="1">
    <source>
        <dbReference type="EMBL" id="KAI0033621.1"/>
    </source>
</evidence>
<reference evidence="1" key="2">
    <citation type="journal article" date="2022" name="New Phytol.">
        <title>Evolutionary transition to the ectomycorrhizal habit in the genomes of a hyperdiverse lineage of mushroom-forming fungi.</title>
        <authorList>
            <person name="Looney B."/>
            <person name="Miyauchi S."/>
            <person name="Morin E."/>
            <person name="Drula E."/>
            <person name="Courty P.E."/>
            <person name="Kohler A."/>
            <person name="Kuo A."/>
            <person name="LaButti K."/>
            <person name="Pangilinan J."/>
            <person name="Lipzen A."/>
            <person name="Riley R."/>
            <person name="Andreopoulos W."/>
            <person name="He G."/>
            <person name="Johnson J."/>
            <person name="Nolan M."/>
            <person name="Tritt A."/>
            <person name="Barry K.W."/>
            <person name="Grigoriev I.V."/>
            <person name="Nagy L.G."/>
            <person name="Hibbett D."/>
            <person name="Henrissat B."/>
            <person name="Matheny P.B."/>
            <person name="Labbe J."/>
            <person name="Martin F.M."/>
        </authorList>
    </citation>
    <scope>NUCLEOTIDE SEQUENCE</scope>
    <source>
        <strain evidence="1">EC-137</strain>
    </source>
</reference>
<proteinExistence type="predicted"/>
<sequence>MAPTPPLPEYTAEFQFLKLSYPSPGVMHVELNRYWREFEAAFSRISLDSTVRAIVLSSALPKLFCGGVDLSFLQSLNHNTDAGRSGLLIRQMTTEFQHAVSAPERCPYPVIAATHGKVIGLGVDILAACDIRWTAEDAVFSIKEAAVGLAADVGSLARLPKIVGNSSLLFELALTARDFSAQEAKDLGLVSNIVEGGRDEVVGAALGLASRIAQLSPLAALGTKRFLLHAREHSTQSTLEYEATWNMGVLQGPDMVQTATAAIQKKGKVDYAPLAPWLKPITKL</sequence>
<dbReference type="EMBL" id="MU273515">
    <property type="protein sequence ID" value="KAI0033621.1"/>
    <property type="molecule type" value="Genomic_DNA"/>
</dbReference>
<reference evidence="1" key="1">
    <citation type="submission" date="2021-02" db="EMBL/GenBank/DDBJ databases">
        <authorList>
            <consortium name="DOE Joint Genome Institute"/>
            <person name="Ahrendt S."/>
            <person name="Looney B.P."/>
            <person name="Miyauchi S."/>
            <person name="Morin E."/>
            <person name="Drula E."/>
            <person name="Courty P.E."/>
            <person name="Chicoki N."/>
            <person name="Fauchery L."/>
            <person name="Kohler A."/>
            <person name="Kuo A."/>
            <person name="Labutti K."/>
            <person name="Pangilinan J."/>
            <person name="Lipzen A."/>
            <person name="Riley R."/>
            <person name="Andreopoulos W."/>
            <person name="He G."/>
            <person name="Johnson J."/>
            <person name="Barry K.W."/>
            <person name="Grigoriev I.V."/>
            <person name="Nagy L."/>
            <person name="Hibbett D."/>
            <person name="Henrissat B."/>
            <person name="Matheny P.B."/>
            <person name="Labbe J."/>
            <person name="Martin F."/>
        </authorList>
    </citation>
    <scope>NUCLEOTIDE SEQUENCE</scope>
    <source>
        <strain evidence="1">EC-137</strain>
    </source>
</reference>
<dbReference type="Proteomes" id="UP000814128">
    <property type="component" value="Unassembled WGS sequence"/>
</dbReference>
<keyword evidence="2" id="KW-1185">Reference proteome</keyword>
<evidence type="ECO:0000313" key="2">
    <source>
        <dbReference type="Proteomes" id="UP000814128"/>
    </source>
</evidence>
<accession>A0ACB8QQI6</accession>